<evidence type="ECO:0000313" key="1">
    <source>
        <dbReference type="EMBL" id="SEE20202.1"/>
    </source>
</evidence>
<proteinExistence type="predicted"/>
<evidence type="ECO:0000313" key="2">
    <source>
        <dbReference type="Proteomes" id="UP000198992"/>
    </source>
</evidence>
<organism evidence="1 2">
    <name type="scientific">Bradyrhizobium erythrophlei</name>
    <dbReference type="NCBI Taxonomy" id="1437360"/>
    <lineage>
        <taxon>Bacteria</taxon>
        <taxon>Pseudomonadati</taxon>
        <taxon>Pseudomonadota</taxon>
        <taxon>Alphaproteobacteria</taxon>
        <taxon>Hyphomicrobiales</taxon>
        <taxon>Nitrobacteraceae</taxon>
        <taxon>Bradyrhizobium</taxon>
    </lineage>
</organism>
<sequence>MAHVNRVLRSINDEGASRCVDIFVRPEGTIGFEEYRRDVEDGRGWFPVGGHSSRVFHEEGAALAAAMADVPWLRRAVGSQ</sequence>
<dbReference type="OrthoDB" id="5195437at2"/>
<dbReference type="EMBL" id="FNTH01000001">
    <property type="protein sequence ID" value="SEE20202.1"/>
    <property type="molecule type" value="Genomic_DNA"/>
</dbReference>
<reference evidence="1 2" key="1">
    <citation type="submission" date="2016-10" db="EMBL/GenBank/DDBJ databases">
        <authorList>
            <person name="de Groot N.N."/>
        </authorList>
    </citation>
    <scope>NUCLEOTIDE SEQUENCE [LARGE SCALE GENOMIC DNA]</scope>
    <source>
        <strain evidence="1 2">MT12</strain>
    </source>
</reference>
<protein>
    <submittedName>
        <fullName evidence="1">Uncharacterized protein</fullName>
    </submittedName>
</protein>
<name>A0A1H5GWW9_9BRAD</name>
<dbReference type="AlphaFoldDB" id="A0A1H5GWW9"/>
<gene>
    <name evidence="1" type="ORF">SAMN05444164_7267</name>
</gene>
<dbReference type="Proteomes" id="UP000198992">
    <property type="component" value="Unassembled WGS sequence"/>
</dbReference>
<dbReference type="RefSeq" id="WP_092124497.1">
    <property type="nucleotide sequence ID" value="NZ_FNTH01000001.1"/>
</dbReference>
<accession>A0A1H5GWW9</accession>